<evidence type="ECO:0000313" key="2">
    <source>
        <dbReference type="Proteomes" id="UP001479520"/>
    </source>
</evidence>
<dbReference type="Proteomes" id="UP001479520">
    <property type="component" value="Plasmid unnamed1"/>
</dbReference>
<geneLocation type="plasmid" evidence="1 2">
    <name>unnamed1</name>
</geneLocation>
<evidence type="ECO:0000313" key="1">
    <source>
        <dbReference type="EMBL" id="WZJ23237.1"/>
    </source>
</evidence>
<dbReference type="EMBL" id="CP151407">
    <property type="protein sequence ID" value="WZJ23237.1"/>
    <property type="molecule type" value="Genomic_DNA"/>
</dbReference>
<dbReference type="InterPro" id="IPR032314">
    <property type="entry name" value="DUF4845"/>
</dbReference>
<dbReference type="RefSeq" id="WP_341744576.1">
    <property type="nucleotide sequence ID" value="NZ_CP151407.1"/>
</dbReference>
<accession>A0ABZ2XMW8</accession>
<reference evidence="1 2" key="1">
    <citation type="submission" date="2024-04" db="EMBL/GenBank/DDBJ databases">
        <title>Dissimilatory iodate-reducing microorganisms contribute to the enrichment of iodine in groundwater.</title>
        <authorList>
            <person name="Jiang Z."/>
        </authorList>
    </citation>
    <scope>NUCLEOTIDE SEQUENCE [LARGE SCALE GENOMIC DNA]</scope>
    <source>
        <strain evidence="1 2">NCP973</strain>
        <plasmid evidence="1 2">unnamed1</plasmid>
    </source>
</reference>
<proteinExistence type="predicted"/>
<name>A0ABZ2XMW8_9RHOO</name>
<keyword evidence="2" id="KW-1185">Reference proteome</keyword>
<sequence>MGFLIKWGAIGLALIMCVQITPLYVDAWKTKKIVDLAAAKSIGMSRAEIMAEAARKIDEANLASVPNKGLIKVDRVREGWVVSAAYSTEKHIWGRVTLVFDFDLASDRAFMR</sequence>
<organism evidence="1 2">
    <name type="scientific">Azonexus hydrophilus</name>
    <dbReference type="NCBI Taxonomy" id="418702"/>
    <lineage>
        <taxon>Bacteria</taxon>
        <taxon>Pseudomonadati</taxon>
        <taxon>Pseudomonadota</taxon>
        <taxon>Betaproteobacteria</taxon>
        <taxon>Rhodocyclales</taxon>
        <taxon>Azonexaceae</taxon>
        <taxon>Azonexus</taxon>
    </lineage>
</organism>
<gene>
    <name evidence="1" type="ORF">AADV58_17665</name>
</gene>
<protein>
    <submittedName>
        <fullName evidence="1">DUF4845 domain-containing protein</fullName>
    </submittedName>
</protein>
<dbReference type="Pfam" id="PF16137">
    <property type="entry name" value="DUF4845"/>
    <property type="match status" value="1"/>
</dbReference>
<keyword evidence="1" id="KW-0614">Plasmid</keyword>